<dbReference type="Proteomes" id="UP000187001">
    <property type="component" value="Unassembled WGS sequence"/>
</dbReference>
<reference evidence="2 3" key="1">
    <citation type="submission" date="2016-07" db="EMBL/GenBank/DDBJ databases">
        <authorList>
            <person name="Sutton G."/>
            <person name="Brinkac L."/>
            <person name="Sanka R."/>
            <person name="Adams M."/>
            <person name="Lau E."/>
            <person name="Kumar A."/>
            <person name="Macaden R."/>
        </authorList>
    </citation>
    <scope>NUCLEOTIDE SEQUENCE [LARGE SCALE GENOMIC DNA]</scope>
    <source>
        <strain evidence="2 3">GA-0871</strain>
    </source>
</reference>
<accession>A0ABD6QU78</accession>
<feature type="transmembrane region" description="Helical" evidence="1">
    <location>
        <begin position="99"/>
        <end position="124"/>
    </location>
</feature>
<protein>
    <submittedName>
        <fullName evidence="2">Uncharacterized protein</fullName>
    </submittedName>
</protein>
<evidence type="ECO:0000256" key="1">
    <source>
        <dbReference type="SAM" id="Phobius"/>
    </source>
</evidence>
<keyword evidence="1" id="KW-1133">Transmembrane helix</keyword>
<dbReference type="EMBL" id="MBER01000010">
    <property type="protein sequence ID" value="OMC51991.1"/>
    <property type="molecule type" value="Genomic_DNA"/>
</dbReference>
<dbReference type="AlphaFoldDB" id="A0ABD6QU78"/>
<evidence type="ECO:0000313" key="3">
    <source>
        <dbReference type="Proteomes" id="UP000187001"/>
    </source>
</evidence>
<name>A0ABD6QU78_MYCFO</name>
<organism evidence="2 3">
    <name type="scientific">Mycolicibacterium fortuitum</name>
    <name type="common">Mycobacterium fortuitum</name>
    <dbReference type="NCBI Taxonomy" id="1766"/>
    <lineage>
        <taxon>Bacteria</taxon>
        <taxon>Bacillati</taxon>
        <taxon>Actinomycetota</taxon>
        <taxon>Actinomycetes</taxon>
        <taxon>Mycobacteriales</taxon>
        <taxon>Mycobacteriaceae</taxon>
        <taxon>Mycolicibacterium</taxon>
    </lineage>
</organism>
<feature type="transmembrane region" description="Helical" evidence="1">
    <location>
        <begin position="58"/>
        <end position="79"/>
    </location>
</feature>
<keyword evidence="1" id="KW-0472">Membrane</keyword>
<keyword evidence="1" id="KW-0812">Transmembrane</keyword>
<evidence type="ECO:0000313" key="2">
    <source>
        <dbReference type="EMBL" id="OMC51991.1"/>
    </source>
</evidence>
<sequence>MVQTGDDRCCALTSSGPEWVDGGLCMTADALAVNTVAATQFVAARINDGTSSNIIGDLVALAATVIAAAVMGFALWYAFESFREKKGKFKQAMPEMLGIVACGAVFAVICLKTPNILGFTGTFLDDFLPF</sequence>
<proteinExistence type="predicted"/>
<comment type="caution">
    <text evidence="2">The sequence shown here is derived from an EMBL/GenBank/DDBJ whole genome shotgun (WGS) entry which is preliminary data.</text>
</comment>
<gene>
    <name evidence="2" type="ORF">A5742_17840</name>
</gene>